<reference evidence="2 3" key="1">
    <citation type="journal article" date="2019" name="Commun. Biol.">
        <title>The bagworm genome reveals a unique fibroin gene that provides high tensile strength.</title>
        <authorList>
            <person name="Kono N."/>
            <person name="Nakamura H."/>
            <person name="Ohtoshi R."/>
            <person name="Tomita M."/>
            <person name="Numata K."/>
            <person name="Arakawa K."/>
        </authorList>
    </citation>
    <scope>NUCLEOTIDE SEQUENCE [LARGE SCALE GENOMIC DNA]</scope>
</reference>
<protein>
    <submittedName>
        <fullName evidence="2">Uncharacterized protein</fullName>
    </submittedName>
</protein>
<organism evidence="2 3">
    <name type="scientific">Eumeta variegata</name>
    <name type="common">Bagworm moth</name>
    <name type="synonym">Eumeta japonica</name>
    <dbReference type="NCBI Taxonomy" id="151549"/>
    <lineage>
        <taxon>Eukaryota</taxon>
        <taxon>Metazoa</taxon>
        <taxon>Ecdysozoa</taxon>
        <taxon>Arthropoda</taxon>
        <taxon>Hexapoda</taxon>
        <taxon>Insecta</taxon>
        <taxon>Pterygota</taxon>
        <taxon>Neoptera</taxon>
        <taxon>Endopterygota</taxon>
        <taxon>Lepidoptera</taxon>
        <taxon>Glossata</taxon>
        <taxon>Ditrysia</taxon>
        <taxon>Tineoidea</taxon>
        <taxon>Psychidae</taxon>
        <taxon>Oiketicinae</taxon>
        <taxon>Eumeta</taxon>
    </lineage>
</organism>
<dbReference type="OrthoDB" id="414730at2759"/>
<comment type="caution">
    <text evidence="2">The sequence shown here is derived from an EMBL/GenBank/DDBJ whole genome shotgun (WGS) entry which is preliminary data.</text>
</comment>
<name>A0A4C1YG00_EUMVA</name>
<accession>A0A4C1YG00</accession>
<gene>
    <name evidence="2" type="ORF">EVAR_87845_1</name>
</gene>
<sequence>MMVIQLHTAMHSHIVLSVRSYIGQKVQPHRGLISFLYFSDSTSHSWNTATGYRDRDAGSEHSKNLMARSFEVVFDGRSVLSAPPARAAVPAILGRPPPSVTAPRGSLPPQNFFVCEAPSGARVSAVADVADAKRRHWLQCVSEVHNCTRTIDAGQVHSNCVTRHIERDTICPYYLLCGFCGRRHFADVVATAGTAERPRNGAFARASSTDDRRSSRSDQSPSRTKGFPCRRHPINHGGRMWAAVAGHNTASRTQPLSLPIDIYYRFRTKDLLATLIQGKYSHYVSLELSGLGAQCTVKDYGVLVCCRLDSRAVVFLTLTATRYLSSHSGSWSRTLCDFAIRRNNNNLNNCILNPLHEDIQGMKNKELEVELFMDSANIDILCITEHWLRNDRRVEQRLGSLQVLTSNSGCLHSCRFKVHRADAYVSGAVDRYRSSRRRYQSYVRRVVWEGMERRNFVSKLREDEVKTGLPPTVVTKENVQAVENRFEKTEELLMQILKVDLERELGIGKSATQTIIHDHFYLLGLLYFVHFAHCGNKSATDPKANMLLTLLPVLGKVLERLKLASQYPTLLRSSHN</sequence>
<feature type="region of interest" description="Disordered" evidence="1">
    <location>
        <begin position="200"/>
        <end position="229"/>
    </location>
</feature>
<dbReference type="Proteomes" id="UP000299102">
    <property type="component" value="Unassembled WGS sequence"/>
</dbReference>
<keyword evidence="3" id="KW-1185">Reference proteome</keyword>
<evidence type="ECO:0000256" key="1">
    <source>
        <dbReference type="SAM" id="MobiDB-lite"/>
    </source>
</evidence>
<evidence type="ECO:0000313" key="3">
    <source>
        <dbReference type="Proteomes" id="UP000299102"/>
    </source>
</evidence>
<proteinExistence type="predicted"/>
<evidence type="ECO:0000313" key="2">
    <source>
        <dbReference type="EMBL" id="GBP73980.1"/>
    </source>
</evidence>
<dbReference type="EMBL" id="BGZK01001194">
    <property type="protein sequence ID" value="GBP73980.1"/>
    <property type="molecule type" value="Genomic_DNA"/>
</dbReference>
<dbReference type="AlphaFoldDB" id="A0A4C1YG00"/>